<reference evidence="7" key="1">
    <citation type="journal article" date="2023" name="Mol. Phylogenet. Evol.">
        <title>Genome-scale phylogeny and comparative genomics of the fungal order Sordariales.</title>
        <authorList>
            <person name="Hensen N."/>
            <person name="Bonometti L."/>
            <person name="Westerberg I."/>
            <person name="Brannstrom I.O."/>
            <person name="Guillou S."/>
            <person name="Cros-Aarteil S."/>
            <person name="Calhoun S."/>
            <person name="Haridas S."/>
            <person name="Kuo A."/>
            <person name="Mondo S."/>
            <person name="Pangilinan J."/>
            <person name="Riley R."/>
            <person name="LaButti K."/>
            <person name="Andreopoulos B."/>
            <person name="Lipzen A."/>
            <person name="Chen C."/>
            <person name="Yan M."/>
            <person name="Daum C."/>
            <person name="Ng V."/>
            <person name="Clum A."/>
            <person name="Steindorff A."/>
            <person name="Ohm R.A."/>
            <person name="Martin F."/>
            <person name="Silar P."/>
            <person name="Natvig D.O."/>
            <person name="Lalanne C."/>
            <person name="Gautier V."/>
            <person name="Ament-Velasquez S.L."/>
            <person name="Kruys A."/>
            <person name="Hutchinson M.I."/>
            <person name="Powell A.J."/>
            <person name="Barry K."/>
            <person name="Miller A.N."/>
            <person name="Grigoriev I.V."/>
            <person name="Debuchy R."/>
            <person name="Gladieux P."/>
            <person name="Hiltunen Thoren M."/>
            <person name="Johannesson H."/>
        </authorList>
    </citation>
    <scope>NUCLEOTIDE SEQUENCE</scope>
    <source>
        <strain evidence="7">CBS 508.74</strain>
    </source>
</reference>
<feature type="compositionally biased region" description="Basic and acidic residues" evidence="5">
    <location>
        <begin position="266"/>
        <end position="313"/>
    </location>
</feature>
<comment type="function">
    <text evidence="4">Involved in spliceosome maturation and the first step of pre-mRNA splicing.</text>
</comment>
<comment type="caution">
    <text evidence="7">The sequence shown here is derived from an EMBL/GenBank/DDBJ whole genome shotgun (WGS) entry which is preliminary data.</text>
</comment>
<organism evidence="7 8">
    <name type="scientific">Canariomyces notabilis</name>
    <dbReference type="NCBI Taxonomy" id="2074819"/>
    <lineage>
        <taxon>Eukaryota</taxon>
        <taxon>Fungi</taxon>
        <taxon>Dikarya</taxon>
        <taxon>Ascomycota</taxon>
        <taxon>Pezizomycotina</taxon>
        <taxon>Sordariomycetes</taxon>
        <taxon>Sordariomycetidae</taxon>
        <taxon>Sordariales</taxon>
        <taxon>Chaetomiaceae</taxon>
        <taxon>Canariomyces</taxon>
    </lineage>
</organism>
<dbReference type="AlphaFoldDB" id="A0AAN6TJD0"/>
<keyword evidence="8" id="KW-1185">Reference proteome</keyword>
<evidence type="ECO:0000259" key="6">
    <source>
        <dbReference type="Pfam" id="PF12656"/>
    </source>
</evidence>
<keyword evidence="4" id="KW-0747">Spliceosome</keyword>
<dbReference type="GO" id="GO:0000398">
    <property type="term" value="P:mRNA splicing, via spliceosome"/>
    <property type="evidence" value="ECO:0007669"/>
    <property type="project" value="UniProtKB-UniRule"/>
</dbReference>
<dbReference type="Proteomes" id="UP001302812">
    <property type="component" value="Unassembled WGS sequence"/>
</dbReference>
<dbReference type="InterPro" id="IPR045166">
    <property type="entry name" value="Spp2-like"/>
</dbReference>
<feature type="region of interest" description="Disordered" evidence="5">
    <location>
        <begin position="245"/>
        <end position="313"/>
    </location>
</feature>
<dbReference type="GO" id="GO:0005681">
    <property type="term" value="C:spliceosomal complex"/>
    <property type="evidence" value="ECO:0007669"/>
    <property type="project" value="UniProtKB-UniRule"/>
</dbReference>
<feature type="compositionally biased region" description="Polar residues" evidence="5">
    <location>
        <begin position="88"/>
        <end position="107"/>
    </location>
</feature>
<feature type="compositionally biased region" description="Basic residues" evidence="5">
    <location>
        <begin position="26"/>
        <end position="41"/>
    </location>
</feature>
<name>A0AAN6TJD0_9PEZI</name>
<keyword evidence="4" id="KW-0508">mRNA splicing</keyword>
<proteinExistence type="inferred from homology"/>
<feature type="compositionally biased region" description="Basic and acidic residues" evidence="5">
    <location>
        <begin position="196"/>
        <end position="211"/>
    </location>
</feature>
<comment type="subcellular location">
    <subcellularLocation>
        <location evidence="1 4">Nucleus</location>
    </subcellularLocation>
</comment>
<dbReference type="EMBL" id="MU853335">
    <property type="protein sequence ID" value="KAK4114985.1"/>
    <property type="molecule type" value="Genomic_DNA"/>
</dbReference>
<keyword evidence="4" id="KW-0507">mRNA processing</keyword>
<reference evidence="7" key="2">
    <citation type="submission" date="2023-05" db="EMBL/GenBank/DDBJ databases">
        <authorList>
            <consortium name="Lawrence Berkeley National Laboratory"/>
            <person name="Steindorff A."/>
            <person name="Hensen N."/>
            <person name="Bonometti L."/>
            <person name="Westerberg I."/>
            <person name="Brannstrom I.O."/>
            <person name="Guillou S."/>
            <person name="Cros-Aarteil S."/>
            <person name="Calhoun S."/>
            <person name="Haridas S."/>
            <person name="Kuo A."/>
            <person name="Mondo S."/>
            <person name="Pangilinan J."/>
            <person name="Riley R."/>
            <person name="Labutti K."/>
            <person name="Andreopoulos B."/>
            <person name="Lipzen A."/>
            <person name="Chen C."/>
            <person name="Yanf M."/>
            <person name="Daum C."/>
            <person name="Ng V."/>
            <person name="Clum A."/>
            <person name="Ohm R."/>
            <person name="Martin F."/>
            <person name="Silar P."/>
            <person name="Natvig D."/>
            <person name="Lalanne C."/>
            <person name="Gautier V."/>
            <person name="Ament-Velasquez S.L."/>
            <person name="Kruys A."/>
            <person name="Hutchinson M.I."/>
            <person name="Powell A.J."/>
            <person name="Barry K."/>
            <person name="Miller A.N."/>
            <person name="Grigoriev I.V."/>
            <person name="Debuchy R."/>
            <person name="Gladieux P."/>
            <person name="Thoren M.H."/>
            <person name="Johannesson H."/>
        </authorList>
    </citation>
    <scope>NUCLEOTIDE SEQUENCE</scope>
    <source>
        <strain evidence="7">CBS 508.74</strain>
    </source>
</reference>
<feature type="compositionally biased region" description="Basic and acidic residues" evidence="5">
    <location>
        <begin position="110"/>
        <end position="132"/>
    </location>
</feature>
<dbReference type="PANTHER" id="PTHR15818">
    <property type="entry name" value="G PATCH AND KOW-CONTAINING"/>
    <property type="match status" value="1"/>
</dbReference>
<evidence type="ECO:0000313" key="8">
    <source>
        <dbReference type="Proteomes" id="UP001302812"/>
    </source>
</evidence>
<sequence length="313" mass="34745">MSDKDSKSSKIAIQLGKGSANSPLRIKSRARPAYEKRHRAHALHDDESGSEDEAGDEGQSYGRLETITHYGPEGEELGDDARDGRGVSSKSAGPTAKTQNGDTPSNPETDDGKARRDDRAASDSEPKEEKPIKFGLTINMKTKQGNKGGKGGESKSKSDRSASEAESAGVEKPTKSIEDEAIDALLGSSTPKRRKLDSDATDREPQLEDYRAVPIDDFGATLLRNFGWDGKMRGKIKEVTRHANLTGLGAKDAKGAEDLGAWNQKTIKDSRPVRLEDYQREERKKRQRVDDRYADSYKRERERERERDRGRDR</sequence>
<feature type="compositionally biased region" description="Basic and acidic residues" evidence="5">
    <location>
        <begin position="150"/>
        <end position="163"/>
    </location>
</feature>
<dbReference type="InterPro" id="IPR026822">
    <property type="entry name" value="Spp2/MOS2_G-patch"/>
</dbReference>
<keyword evidence="3 4" id="KW-0539">Nucleus</keyword>
<dbReference type="Pfam" id="PF12656">
    <property type="entry name" value="G-patch_2"/>
    <property type="match status" value="1"/>
</dbReference>
<evidence type="ECO:0000256" key="3">
    <source>
        <dbReference type="ARBA" id="ARBA00023242"/>
    </source>
</evidence>
<evidence type="ECO:0000256" key="5">
    <source>
        <dbReference type="SAM" id="MobiDB-lite"/>
    </source>
</evidence>
<evidence type="ECO:0000313" key="7">
    <source>
        <dbReference type="EMBL" id="KAK4114985.1"/>
    </source>
</evidence>
<feature type="region of interest" description="Disordered" evidence="5">
    <location>
        <begin position="1"/>
        <end position="212"/>
    </location>
</feature>
<gene>
    <name evidence="7" type="ORF">N656DRAFT_787560</name>
</gene>
<feature type="domain" description="Spp2/MOS2 G-patch" evidence="6">
    <location>
        <begin position="203"/>
        <end position="253"/>
    </location>
</feature>
<dbReference type="GeneID" id="89940741"/>
<evidence type="ECO:0000256" key="2">
    <source>
        <dbReference type="ARBA" id="ARBA00008576"/>
    </source>
</evidence>
<accession>A0AAN6TJD0</accession>
<protein>
    <recommendedName>
        <fullName evidence="4">Pre-mRNA-splicing factor</fullName>
    </recommendedName>
</protein>
<evidence type="ECO:0000256" key="4">
    <source>
        <dbReference type="RuleBase" id="RU369096"/>
    </source>
</evidence>
<comment type="similarity">
    <text evidence="2 4">Belongs to the SPP2 family.</text>
</comment>
<dbReference type="PANTHER" id="PTHR15818:SF2">
    <property type="entry name" value="G-PATCH DOMAIN AND KOW MOTIFS-CONTAINING PROTEIN"/>
    <property type="match status" value="1"/>
</dbReference>
<evidence type="ECO:0000256" key="1">
    <source>
        <dbReference type="ARBA" id="ARBA00004123"/>
    </source>
</evidence>
<dbReference type="RefSeq" id="XP_064672555.1">
    <property type="nucleotide sequence ID" value="XM_064816616.1"/>
</dbReference>